<evidence type="ECO:0000313" key="1">
    <source>
        <dbReference type="EMBL" id="KAI3812781.1"/>
    </source>
</evidence>
<reference evidence="1 2" key="2">
    <citation type="journal article" date="2022" name="Mol. Ecol. Resour.">
        <title>The genomes of chicory, endive, great burdock and yacon provide insights into Asteraceae paleo-polyploidization history and plant inulin production.</title>
        <authorList>
            <person name="Fan W."/>
            <person name="Wang S."/>
            <person name="Wang H."/>
            <person name="Wang A."/>
            <person name="Jiang F."/>
            <person name="Liu H."/>
            <person name="Zhao H."/>
            <person name="Xu D."/>
            <person name="Zhang Y."/>
        </authorList>
    </citation>
    <scope>NUCLEOTIDE SEQUENCE [LARGE SCALE GENOMIC DNA]</scope>
    <source>
        <strain evidence="2">cv. Yunnan</strain>
        <tissue evidence="1">Leaves</tissue>
    </source>
</reference>
<protein>
    <submittedName>
        <fullName evidence="1">Uncharacterized protein</fullName>
    </submittedName>
</protein>
<dbReference type="Proteomes" id="UP001056120">
    <property type="component" value="Linkage Group LG06"/>
</dbReference>
<keyword evidence="2" id="KW-1185">Reference proteome</keyword>
<reference evidence="2" key="1">
    <citation type="journal article" date="2022" name="Mol. Ecol. Resour.">
        <title>The genomes of chicory, endive, great burdock and yacon provide insights into Asteraceae palaeo-polyploidization history and plant inulin production.</title>
        <authorList>
            <person name="Fan W."/>
            <person name="Wang S."/>
            <person name="Wang H."/>
            <person name="Wang A."/>
            <person name="Jiang F."/>
            <person name="Liu H."/>
            <person name="Zhao H."/>
            <person name="Xu D."/>
            <person name="Zhang Y."/>
        </authorList>
    </citation>
    <scope>NUCLEOTIDE SEQUENCE [LARGE SCALE GENOMIC DNA]</scope>
    <source>
        <strain evidence="2">cv. Yunnan</strain>
    </source>
</reference>
<evidence type="ECO:0000313" key="2">
    <source>
        <dbReference type="Proteomes" id="UP001056120"/>
    </source>
</evidence>
<name>A0ACB9IY42_9ASTR</name>
<proteinExistence type="predicted"/>
<sequence>MMPHQHPKQIRFSHMANGSSVCTKGRPEDSKDRCSTLASNVYSLGVLLFENFVGLSVADGYIACGSETNEVFAYYRSLPMPITSHKFGSIDPISDGLTKVLTFPPLQDKNDLAIDDATSAPKSNQIYVSMVTMGQNDLAIDDATSARKSYQAKHSVIVVSGGVG</sequence>
<dbReference type="EMBL" id="CM042023">
    <property type="protein sequence ID" value="KAI3812781.1"/>
    <property type="molecule type" value="Genomic_DNA"/>
</dbReference>
<comment type="caution">
    <text evidence="1">The sequence shown here is derived from an EMBL/GenBank/DDBJ whole genome shotgun (WGS) entry which is preliminary data.</text>
</comment>
<organism evidence="1 2">
    <name type="scientific">Smallanthus sonchifolius</name>
    <dbReference type="NCBI Taxonomy" id="185202"/>
    <lineage>
        <taxon>Eukaryota</taxon>
        <taxon>Viridiplantae</taxon>
        <taxon>Streptophyta</taxon>
        <taxon>Embryophyta</taxon>
        <taxon>Tracheophyta</taxon>
        <taxon>Spermatophyta</taxon>
        <taxon>Magnoliopsida</taxon>
        <taxon>eudicotyledons</taxon>
        <taxon>Gunneridae</taxon>
        <taxon>Pentapetalae</taxon>
        <taxon>asterids</taxon>
        <taxon>campanulids</taxon>
        <taxon>Asterales</taxon>
        <taxon>Asteraceae</taxon>
        <taxon>Asteroideae</taxon>
        <taxon>Heliantheae alliance</taxon>
        <taxon>Millerieae</taxon>
        <taxon>Smallanthus</taxon>
    </lineage>
</organism>
<gene>
    <name evidence="1" type="ORF">L1987_17493</name>
</gene>
<accession>A0ACB9IY42</accession>